<feature type="region of interest" description="Disordered" evidence="1">
    <location>
        <begin position="76"/>
        <end position="107"/>
    </location>
</feature>
<reference evidence="3 4" key="1">
    <citation type="submission" date="2020-08" db="EMBL/GenBank/DDBJ databases">
        <title>Aphidius gifuensis genome sequencing and assembly.</title>
        <authorList>
            <person name="Du Z."/>
        </authorList>
    </citation>
    <scope>NUCLEOTIDE SEQUENCE [LARGE SCALE GENOMIC DNA]</scope>
    <source>
        <strain evidence="3">YNYX2018</strain>
        <tissue evidence="3">Adults</tissue>
    </source>
</reference>
<keyword evidence="4" id="KW-1185">Reference proteome</keyword>
<evidence type="ECO:0000313" key="4">
    <source>
        <dbReference type="Proteomes" id="UP000639338"/>
    </source>
</evidence>
<gene>
    <name evidence="3" type="ORF">HCN44_010502</name>
</gene>
<dbReference type="AlphaFoldDB" id="A0A834XT29"/>
<evidence type="ECO:0008006" key="5">
    <source>
        <dbReference type="Google" id="ProtNLM"/>
    </source>
</evidence>
<name>A0A834XT29_APHGI</name>
<dbReference type="EMBL" id="JACMRX010000004">
    <property type="protein sequence ID" value="KAF7991701.1"/>
    <property type="molecule type" value="Genomic_DNA"/>
</dbReference>
<accession>A0A834XT29</accession>
<sequence length="170" mass="19947">MMSLFPICITLVGLFVKSRAECYCGADSLLNDLNYRVDRVDEIIDIIQKRYNTHTQQQYNYEQAIERAKTVLNKLDNMKTNTDDDDDNDDDDSDDTNDSSSLPWQQDTIIDGEKNNPLTRRFIKEDGKKWNKQFYKAFAKVLEKEFVKQPAIHEHLGDNFDVHKYVVKEE</sequence>
<feature type="chain" id="PRO_5032461152" description="Odorant-binding protein" evidence="2">
    <location>
        <begin position="21"/>
        <end position="170"/>
    </location>
</feature>
<evidence type="ECO:0000256" key="1">
    <source>
        <dbReference type="SAM" id="MobiDB-lite"/>
    </source>
</evidence>
<evidence type="ECO:0000256" key="2">
    <source>
        <dbReference type="SAM" id="SignalP"/>
    </source>
</evidence>
<comment type="caution">
    <text evidence="3">The sequence shown here is derived from an EMBL/GenBank/DDBJ whole genome shotgun (WGS) entry which is preliminary data.</text>
</comment>
<evidence type="ECO:0000313" key="3">
    <source>
        <dbReference type="EMBL" id="KAF7991701.1"/>
    </source>
</evidence>
<proteinExistence type="predicted"/>
<keyword evidence="2" id="KW-0732">Signal</keyword>
<feature type="compositionally biased region" description="Acidic residues" evidence="1">
    <location>
        <begin position="83"/>
        <end position="97"/>
    </location>
</feature>
<organism evidence="3 4">
    <name type="scientific">Aphidius gifuensis</name>
    <name type="common">Parasitoid wasp</name>
    <dbReference type="NCBI Taxonomy" id="684658"/>
    <lineage>
        <taxon>Eukaryota</taxon>
        <taxon>Metazoa</taxon>
        <taxon>Ecdysozoa</taxon>
        <taxon>Arthropoda</taxon>
        <taxon>Hexapoda</taxon>
        <taxon>Insecta</taxon>
        <taxon>Pterygota</taxon>
        <taxon>Neoptera</taxon>
        <taxon>Endopterygota</taxon>
        <taxon>Hymenoptera</taxon>
        <taxon>Apocrita</taxon>
        <taxon>Ichneumonoidea</taxon>
        <taxon>Braconidae</taxon>
        <taxon>Aphidiinae</taxon>
        <taxon>Aphidius</taxon>
    </lineage>
</organism>
<feature type="signal peptide" evidence="2">
    <location>
        <begin position="1"/>
        <end position="20"/>
    </location>
</feature>
<dbReference type="Proteomes" id="UP000639338">
    <property type="component" value="Unassembled WGS sequence"/>
</dbReference>
<protein>
    <recommendedName>
        <fullName evidence="5">Odorant-binding protein</fullName>
    </recommendedName>
</protein>